<gene>
    <name evidence="1" type="ORF">CARN5_1083</name>
</gene>
<reference evidence="1" key="1">
    <citation type="submission" date="2009-10" db="EMBL/GenBank/DDBJ databases">
        <title>Diversity of trophic interactions inside an arsenic-rich microbial ecosystem.</title>
        <authorList>
            <person name="Bertin P.N."/>
            <person name="Heinrich-Salmeron A."/>
            <person name="Pelletier E."/>
            <person name="Goulhen-Chollet F."/>
            <person name="Arsene-Ploetze F."/>
            <person name="Gallien S."/>
            <person name="Calteau A."/>
            <person name="Vallenet D."/>
            <person name="Casiot C."/>
            <person name="Chane-Woon-Ming B."/>
            <person name="Giloteaux L."/>
            <person name="Barakat M."/>
            <person name="Bonnefoy V."/>
            <person name="Bruneel O."/>
            <person name="Chandler M."/>
            <person name="Cleiss J."/>
            <person name="Duran R."/>
            <person name="Elbaz-Poulichet F."/>
            <person name="Fonknechten N."/>
            <person name="Lauga B."/>
            <person name="Mornico D."/>
            <person name="Ortet P."/>
            <person name="Schaeffer C."/>
            <person name="Siguier P."/>
            <person name="Alexander Thil Smith A."/>
            <person name="Van Dorsselaer A."/>
            <person name="Weissenbach J."/>
            <person name="Medigue C."/>
            <person name="Le Paslier D."/>
        </authorList>
    </citation>
    <scope>NUCLEOTIDE SEQUENCE</scope>
</reference>
<protein>
    <submittedName>
        <fullName evidence="1">Uncharacterized protein</fullName>
    </submittedName>
</protein>
<sequence>MEIVQVSFGESFLQKVTETEWLACRR</sequence>
<evidence type="ECO:0000313" key="1">
    <source>
        <dbReference type="EMBL" id="CBI05412.1"/>
    </source>
</evidence>
<accession>E6QDY6</accession>
<organism evidence="1">
    <name type="scientific">mine drainage metagenome</name>
    <dbReference type="NCBI Taxonomy" id="410659"/>
    <lineage>
        <taxon>unclassified sequences</taxon>
        <taxon>metagenomes</taxon>
        <taxon>ecological metagenomes</taxon>
    </lineage>
</organism>
<name>E6QDY6_9ZZZZ</name>
<dbReference type="AlphaFoldDB" id="E6QDY6"/>
<dbReference type="EMBL" id="CABP01000115">
    <property type="protein sequence ID" value="CBI05412.1"/>
    <property type="molecule type" value="Genomic_DNA"/>
</dbReference>
<proteinExistence type="predicted"/>
<comment type="caution">
    <text evidence="1">The sequence shown here is derived from an EMBL/GenBank/DDBJ whole genome shotgun (WGS) entry which is preliminary data.</text>
</comment>